<dbReference type="GO" id="GO:0005847">
    <property type="term" value="C:mRNA cleavage and polyadenylation specificity factor complex"/>
    <property type="evidence" value="ECO:0007669"/>
    <property type="project" value="UniProtKB-UniRule"/>
</dbReference>
<keyword evidence="5 7" id="KW-0694">RNA-binding</keyword>
<feature type="zinc finger region" description="C3H1-type" evidence="6">
    <location>
        <begin position="64"/>
        <end position="90"/>
    </location>
</feature>
<evidence type="ECO:0000256" key="2">
    <source>
        <dbReference type="ARBA" id="ARBA00022737"/>
    </source>
</evidence>
<evidence type="ECO:0000313" key="9">
    <source>
        <dbReference type="Ensembl" id="ENSANAP00000017357.1"/>
    </source>
</evidence>
<organism evidence="9 10">
    <name type="scientific">Aotus nancymaae</name>
    <name type="common">Ma's night monkey</name>
    <dbReference type="NCBI Taxonomy" id="37293"/>
    <lineage>
        <taxon>Eukaryota</taxon>
        <taxon>Metazoa</taxon>
        <taxon>Chordata</taxon>
        <taxon>Craniata</taxon>
        <taxon>Vertebrata</taxon>
        <taxon>Euteleostomi</taxon>
        <taxon>Mammalia</taxon>
        <taxon>Eutheria</taxon>
        <taxon>Euarchontoglires</taxon>
        <taxon>Primates</taxon>
        <taxon>Haplorrhini</taxon>
        <taxon>Platyrrhini</taxon>
        <taxon>Aotidae</taxon>
        <taxon>Aotus</taxon>
    </lineage>
</organism>
<dbReference type="AlphaFoldDB" id="A0A2K5D8T0"/>
<dbReference type="OMA" id="CKMEDRC"/>
<evidence type="ECO:0000313" key="10">
    <source>
        <dbReference type="Proteomes" id="UP000233020"/>
    </source>
</evidence>
<dbReference type="GO" id="GO:0008270">
    <property type="term" value="F:zinc ion binding"/>
    <property type="evidence" value="ECO:0007669"/>
    <property type="project" value="UniProtKB-KW"/>
</dbReference>
<dbReference type="SUPFAM" id="SSF90229">
    <property type="entry name" value="CCCH zinc finger"/>
    <property type="match status" value="1"/>
</dbReference>
<dbReference type="GO" id="GO:0031124">
    <property type="term" value="P:mRNA 3'-end processing"/>
    <property type="evidence" value="ECO:0007669"/>
    <property type="project" value="UniProtKB-UniRule"/>
</dbReference>
<comment type="similarity">
    <text evidence="7">Belongs to the CPSF4/YTH1 family.</text>
</comment>
<dbReference type="PROSITE" id="PS50103">
    <property type="entry name" value="ZF_C3H1"/>
    <property type="match status" value="2"/>
</dbReference>
<sequence length="133" mass="14368">VVCKHWLRGLCKQGDPCKFLHQCDLTRMPECCFYSAFGKALPGSADPSRHSLCPAGPLCKYHHVPRIMCLNYLVGFCPKGPKCQFAHLSTGPTFSTSRFCCGSLQAPIPESTSFSAWGSGVKGRAGVTGPLCQ</sequence>
<proteinExistence type="inferred from homology"/>
<evidence type="ECO:0000256" key="6">
    <source>
        <dbReference type="PROSITE-ProRule" id="PRU00723"/>
    </source>
</evidence>
<feature type="zinc finger region" description="C3H1-type" evidence="6">
    <location>
        <begin position="1"/>
        <end position="24"/>
    </location>
</feature>
<comment type="function">
    <text evidence="7">Component of the cleavage and polyadenylation specificity factor (CPSF) complex that play a key role in pre-mRNA 3'-end formation, recognizing the AAUAAA signal sequence and interacting with poly(A) polymerase and other factors to bring about cleavage and poly(A) addition. CPSF4 binds RNA polymers with a preference for poly(U).</text>
</comment>
<evidence type="ECO:0000256" key="4">
    <source>
        <dbReference type="ARBA" id="ARBA00022833"/>
    </source>
</evidence>
<feature type="domain" description="C3H1-type" evidence="8">
    <location>
        <begin position="64"/>
        <end position="90"/>
    </location>
</feature>
<evidence type="ECO:0000259" key="8">
    <source>
        <dbReference type="PROSITE" id="PS50103"/>
    </source>
</evidence>
<dbReference type="GeneTree" id="ENSGT00940000162882"/>
<keyword evidence="7" id="KW-0539">Nucleus</keyword>
<dbReference type="Proteomes" id="UP000233020">
    <property type="component" value="Unplaced"/>
</dbReference>
<dbReference type="Pfam" id="PF00642">
    <property type="entry name" value="zf-CCCH"/>
    <property type="match status" value="2"/>
</dbReference>
<dbReference type="PANTHER" id="PTHR23102:SF19">
    <property type="entry name" value="CLEAVAGE AND POLYADENYLATION SPECIFICITY FACTOR SUBUNIT 4-LIKE PROTEIN-RELATED"/>
    <property type="match status" value="1"/>
</dbReference>
<keyword evidence="4 6" id="KW-0862">Zinc</keyword>
<feature type="domain" description="C3H1-type" evidence="8">
    <location>
        <begin position="1"/>
        <end position="24"/>
    </location>
</feature>
<comment type="subcellular location">
    <subcellularLocation>
        <location evidence="7">Nucleus</location>
    </subcellularLocation>
</comment>
<dbReference type="Gene3D" id="4.10.1000.10">
    <property type="entry name" value="Zinc finger, CCCH-type"/>
    <property type="match status" value="1"/>
</dbReference>
<keyword evidence="3 6" id="KW-0863">Zinc-finger</keyword>
<evidence type="ECO:0000256" key="1">
    <source>
        <dbReference type="ARBA" id="ARBA00022723"/>
    </source>
</evidence>
<dbReference type="PANTHER" id="PTHR23102">
    <property type="entry name" value="CLEAVAGE AND POLYADENYLATION SPECIFICITY FACTOR SUBUNIT 4-RELATED"/>
    <property type="match status" value="1"/>
</dbReference>
<accession>A0A2K5D8T0</accession>
<dbReference type="SMART" id="SM00356">
    <property type="entry name" value="ZnF_C3H1"/>
    <property type="match status" value="3"/>
</dbReference>
<dbReference type="STRING" id="37293.ENSANAP00000017357"/>
<dbReference type="InterPro" id="IPR045348">
    <property type="entry name" value="CPSF4/Yth1"/>
</dbReference>
<evidence type="ECO:0000256" key="3">
    <source>
        <dbReference type="ARBA" id="ARBA00022771"/>
    </source>
</evidence>
<dbReference type="GO" id="GO:0003723">
    <property type="term" value="F:RNA binding"/>
    <property type="evidence" value="ECO:0007669"/>
    <property type="project" value="UniProtKB-UniRule"/>
</dbReference>
<dbReference type="Ensembl" id="ENSANAT00000035214.1">
    <property type="protein sequence ID" value="ENSANAP00000017357.1"/>
    <property type="gene ID" value="ENSANAG00000026558.1"/>
</dbReference>
<reference evidence="9" key="1">
    <citation type="submission" date="2025-08" db="UniProtKB">
        <authorList>
            <consortium name="Ensembl"/>
        </authorList>
    </citation>
    <scope>IDENTIFICATION</scope>
</reference>
<comment type="subunit">
    <text evidence="7">Component of the cleavage and polyadenylation specificity factor (CPSF) complex.</text>
</comment>
<keyword evidence="1 6" id="KW-0479">Metal-binding</keyword>
<evidence type="ECO:0000256" key="7">
    <source>
        <dbReference type="RuleBase" id="RU369008"/>
    </source>
</evidence>
<dbReference type="InterPro" id="IPR000571">
    <property type="entry name" value="Znf_CCCH"/>
</dbReference>
<keyword evidence="7" id="KW-0507">mRNA processing</keyword>
<keyword evidence="2 7" id="KW-0677">Repeat</keyword>
<name>A0A2K5D8T0_AOTNA</name>
<evidence type="ECO:0000256" key="5">
    <source>
        <dbReference type="ARBA" id="ARBA00022884"/>
    </source>
</evidence>
<reference evidence="9" key="2">
    <citation type="submission" date="2025-09" db="UniProtKB">
        <authorList>
            <consortium name="Ensembl"/>
        </authorList>
    </citation>
    <scope>IDENTIFICATION</scope>
</reference>
<dbReference type="InterPro" id="IPR036855">
    <property type="entry name" value="Znf_CCCH_sf"/>
</dbReference>
<keyword evidence="10" id="KW-1185">Reference proteome</keyword>
<protein>
    <recommendedName>
        <fullName evidence="7">Cleavage and polyadenylation specificity factor subunit 4</fullName>
        <shortName evidence="7">CPSF 30 kDa subunit</shortName>
    </recommendedName>
    <alternativeName>
        <fullName evidence="7">Cleavage and polyadenylation specificity factor 30 kDa subunit</fullName>
    </alternativeName>
</protein>